<feature type="repeat" description="TPR" evidence="1">
    <location>
        <begin position="168"/>
        <end position="201"/>
    </location>
</feature>
<dbReference type="AlphaFoldDB" id="A0A1Q9CWB7"/>
<dbReference type="OrthoDB" id="10323339at2759"/>
<name>A0A1Q9CWB7_SYMMI</name>
<keyword evidence="1" id="KW-0802">TPR repeat</keyword>
<feature type="compositionally biased region" description="Basic and acidic residues" evidence="2">
    <location>
        <begin position="286"/>
        <end position="296"/>
    </location>
</feature>
<dbReference type="InterPro" id="IPR011990">
    <property type="entry name" value="TPR-like_helical_dom_sf"/>
</dbReference>
<reference evidence="3 4" key="1">
    <citation type="submission" date="2016-02" db="EMBL/GenBank/DDBJ databases">
        <title>Genome analysis of coral dinoflagellate symbionts highlights evolutionary adaptations to a symbiotic lifestyle.</title>
        <authorList>
            <person name="Aranda M."/>
            <person name="Li Y."/>
            <person name="Liew Y.J."/>
            <person name="Baumgarten S."/>
            <person name="Simakov O."/>
            <person name="Wilson M."/>
            <person name="Piel J."/>
            <person name="Ashoor H."/>
            <person name="Bougouffa S."/>
            <person name="Bajic V.B."/>
            <person name="Ryu T."/>
            <person name="Ravasi T."/>
            <person name="Bayer T."/>
            <person name="Micklem G."/>
            <person name="Kim H."/>
            <person name="Bhak J."/>
            <person name="Lajeunesse T.C."/>
            <person name="Voolstra C.R."/>
        </authorList>
    </citation>
    <scope>NUCLEOTIDE SEQUENCE [LARGE SCALE GENOMIC DNA]</scope>
    <source>
        <strain evidence="3 4">CCMP2467</strain>
    </source>
</reference>
<dbReference type="EMBL" id="LSRX01000872">
    <property type="protein sequence ID" value="OLP87233.1"/>
    <property type="molecule type" value="Genomic_DNA"/>
</dbReference>
<accession>A0A1Q9CWB7</accession>
<organism evidence="3 4">
    <name type="scientific">Symbiodinium microadriaticum</name>
    <name type="common">Dinoflagellate</name>
    <name type="synonym">Zooxanthella microadriatica</name>
    <dbReference type="NCBI Taxonomy" id="2951"/>
    <lineage>
        <taxon>Eukaryota</taxon>
        <taxon>Sar</taxon>
        <taxon>Alveolata</taxon>
        <taxon>Dinophyceae</taxon>
        <taxon>Suessiales</taxon>
        <taxon>Symbiodiniaceae</taxon>
        <taxon>Symbiodinium</taxon>
    </lineage>
</organism>
<dbReference type="Gene3D" id="1.25.40.10">
    <property type="entry name" value="Tetratricopeptide repeat domain"/>
    <property type="match status" value="1"/>
</dbReference>
<evidence type="ECO:0000256" key="1">
    <source>
        <dbReference type="PROSITE-ProRule" id="PRU00339"/>
    </source>
</evidence>
<evidence type="ECO:0000313" key="4">
    <source>
        <dbReference type="Proteomes" id="UP000186817"/>
    </source>
</evidence>
<sequence>MKRILEAWDVLPKRAKVKVTTLGDPGCGHPAKYKGKDLTLGCWEMQQNPWGGESKEGELNAIRVLAEMENMDEAEPWTSHPKPSSLAIRTACPPTCSSAASVRPRVAAPAAPHWPHQRMARDVRDAMAKRAEEAWHFYQQGAAKLEQDEPVGAESDFREALCLNPDSADAHHGLGWALLGQGDLAGAERSFLAALQLRPSEIRFHGVIGRLYRHFRGDPRRTVQRQRKVARQNPEGNALCGLADASPLEEIGPVGLPAAGYHGESTREAIAPKSPTAAGTSHRPKAREPLRTLRTL</sequence>
<comment type="caution">
    <text evidence="3">The sequence shown here is derived from an EMBL/GenBank/DDBJ whole genome shotgun (WGS) entry which is preliminary data.</text>
</comment>
<proteinExistence type="predicted"/>
<dbReference type="Proteomes" id="UP000186817">
    <property type="component" value="Unassembled WGS sequence"/>
</dbReference>
<dbReference type="PROSITE" id="PS50005">
    <property type="entry name" value="TPR"/>
    <property type="match status" value="1"/>
</dbReference>
<evidence type="ECO:0000256" key="2">
    <source>
        <dbReference type="SAM" id="MobiDB-lite"/>
    </source>
</evidence>
<dbReference type="InterPro" id="IPR019734">
    <property type="entry name" value="TPR_rpt"/>
</dbReference>
<feature type="region of interest" description="Disordered" evidence="2">
    <location>
        <begin position="267"/>
        <end position="296"/>
    </location>
</feature>
<gene>
    <name evidence="3" type="ORF">AK812_SmicGene31581</name>
</gene>
<dbReference type="Pfam" id="PF14559">
    <property type="entry name" value="TPR_19"/>
    <property type="match status" value="1"/>
</dbReference>
<protein>
    <submittedName>
        <fullName evidence="3">Uncharacterized protein</fullName>
    </submittedName>
</protein>
<evidence type="ECO:0000313" key="3">
    <source>
        <dbReference type="EMBL" id="OLP87233.1"/>
    </source>
</evidence>
<dbReference type="SMART" id="SM00028">
    <property type="entry name" value="TPR"/>
    <property type="match status" value="2"/>
</dbReference>
<keyword evidence="4" id="KW-1185">Reference proteome</keyword>
<dbReference type="SUPFAM" id="SSF48452">
    <property type="entry name" value="TPR-like"/>
    <property type="match status" value="1"/>
</dbReference>